<protein>
    <recommendedName>
        <fullName evidence="20">Serine/threonine-protein phosphatase</fullName>
        <ecNumber evidence="20">3.1.3.16</ecNumber>
    </recommendedName>
</protein>
<dbReference type="GO" id="GO:0004722">
    <property type="term" value="F:protein serine/threonine phosphatase activity"/>
    <property type="evidence" value="ECO:0007669"/>
    <property type="project" value="UniProtKB-EC"/>
</dbReference>
<dbReference type="InterPro" id="IPR036640">
    <property type="entry name" value="ABC1_TM_sf"/>
</dbReference>
<feature type="region of interest" description="Disordered" evidence="21">
    <location>
        <begin position="995"/>
        <end position="1024"/>
    </location>
</feature>
<evidence type="ECO:0000259" key="24">
    <source>
        <dbReference type="PROSITE" id="PS50929"/>
    </source>
</evidence>
<dbReference type="SUPFAM" id="SSF52540">
    <property type="entry name" value="P-loop containing nucleoside triphosphate hydrolases"/>
    <property type="match status" value="1"/>
</dbReference>
<dbReference type="Pfam" id="PF00005">
    <property type="entry name" value="ABC_tran"/>
    <property type="match status" value="1"/>
</dbReference>
<keyword evidence="8" id="KW-0479">Metal-binding</keyword>
<dbReference type="Gene3D" id="3.60.21.10">
    <property type="match status" value="1"/>
</dbReference>
<evidence type="ECO:0000256" key="12">
    <source>
        <dbReference type="ARBA" id="ARBA00022840"/>
    </source>
</evidence>
<dbReference type="PROSITE" id="PS50929">
    <property type="entry name" value="ABC_TM1F"/>
    <property type="match status" value="1"/>
</dbReference>
<dbReference type="InterPro" id="IPR013897">
    <property type="entry name" value="Duc1"/>
</dbReference>
<evidence type="ECO:0000256" key="17">
    <source>
        <dbReference type="ARBA" id="ARBA00023242"/>
    </source>
</evidence>
<dbReference type="SUPFAM" id="SSF90123">
    <property type="entry name" value="ABC transporter transmembrane region"/>
    <property type="match status" value="1"/>
</dbReference>
<evidence type="ECO:0000256" key="22">
    <source>
        <dbReference type="SAM" id="Phobius"/>
    </source>
</evidence>
<keyword evidence="12" id="KW-0067">ATP-binding</keyword>
<dbReference type="GO" id="GO:0016887">
    <property type="term" value="F:ATP hydrolysis activity"/>
    <property type="evidence" value="ECO:0007669"/>
    <property type="project" value="InterPro"/>
</dbReference>
<dbReference type="GO" id="GO:0005524">
    <property type="term" value="F:ATP binding"/>
    <property type="evidence" value="ECO:0007669"/>
    <property type="project" value="UniProtKB-KW"/>
</dbReference>
<keyword evidence="14 22" id="KW-1133">Transmembrane helix</keyword>
<comment type="catalytic activity">
    <reaction evidence="18">
        <text>O-phospho-L-seryl-[protein] + H2O = L-seryl-[protein] + phosphate</text>
        <dbReference type="Rhea" id="RHEA:20629"/>
        <dbReference type="Rhea" id="RHEA-COMP:9863"/>
        <dbReference type="Rhea" id="RHEA-COMP:11604"/>
        <dbReference type="ChEBI" id="CHEBI:15377"/>
        <dbReference type="ChEBI" id="CHEBI:29999"/>
        <dbReference type="ChEBI" id="CHEBI:43474"/>
        <dbReference type="ChEBI" id="CHEBI:83421"/>
        <dbReference type="EC" id="3.1.3.16"/>
    </reaction>
</comment>
<keyword evidence="13" id="KW-0904">Protein phosphatase</keyword>
<evidence type="ECO:0000256" key="13">
    <source>
        <dbReference type="ARBA" id="ARBA00022912"/>
    </source>
</evidence>
<evidence type="ECO:0000313" key="25">
    <source>
        <dbReference type="EMBL" id="PRW59996.1"/>
    </source>
</evidence>
<evidence type="ECO:0000313" key="26">
    <source>
        <dbReference type="Proteomes" id="UP000239899"/>
    </source>
</evidence>
<evidence type="ECO:0000256" key="16">
    <source>
        <dbReference type="ARBA" id="ARBA00023211"/>
    </source>
</evidence>
<dbReference type="InterPro" id="IPR015915">
    <property type="entry name" value="Kelch-typ_b-propeller"/>
</dbReference>
<feature type="compositionally biased region" description="Low complexity" evidence="21">
    <location>
        <begin position="304"/>
        <end position="320"/>
    </location>
</feature>
<dbReference type="InterPro" id="IPR006186">
    <property type="entry name" value="Ser/Thr-sp_prot-phosphatase"/>
</dbReference>
<dbReference type="InterPro" id="IPR004843">
    <property type="entry name" value="Calcineurin-like_PHP"/>
</dbReference>
<dbReference type="InterPro" id="IPR003439">
    <property type="entry name" value="ABC_transporter-like_ATP-bd"/>
</dbReference>
<dbReference type="Gene3D" id="1.20.1560.10">
    <property type="entry name" value="ABC transporter type 1, transmembrane domain"/>
    <property type="match status" value="2"/>
</dbReference>
<dbReference type="GO" id="GO:0005634">
    <property type="term" value="C:nucleus"/>
    <property type="evidence" value="ECO:0007669"/>
    <property type="project" value="UniProtKB-SubCell"/>
</dbReference>
<evidence type="ECO:0000256" key="19">
    <source>
        <dbReference type="ARBA" id="ARBA00048336"/>
    </source>
</evidence>
<feature type="domain" description="ABC transporter" evidence="23">
    <location>
        <begin position="357"/>
        <end position="593"/>
    </location>
</feature>
<comment type="subcellular location">
    <subcellularLocation>
        <location evidence="3">Cell membrane</location>
        <topology evidence="3">Multi-pass membrane protein</topology>
    </subcellularLocation>
    <subcellularLocation>
        <location evidence="2">Nucleus</location>
    </subcellularLocation>
</comment>
<dbReference type="InterPro" id="IPR011527">
    <property type="entry name" value="ABC1_TM_dom"/>
</dbReference>
<dbReference type="FunFam" id="3.60.21.10:FF:000008">
    <property type="entry name" value="Serine/threonine-protein phosphatase"/>
    <property type="match status" value="1"/>
</dbReference>
<evidence type="ECO:0000256" key="21">
    <source>
        <dbReference type="SAM" id="MobiDB-lite"/>
    </source>
</evidence>
<evidence type="ECO:0000256" key="3">
    <source>
        <dbReference type="ARBA" id="ARBA00004651"/>
    </source>
</evidence>
<keyword evidence="26" id="KW-1185">Reference proteome</keyword>
<keyword evidence="7 22" id="KW-0812">Transmembrane</keyword>
<evidence type="ECO:0000256" key="10">
    <source>
        <dbReference type="ARBA" id="ARBA00022741"/>
    </source>
</evidence>
<feature type="transmembrane region" description="Helical" evidence="22">
    <location>
        <begin position="116"/>
        <end position="139"/>
    </location>
</feature>
<dbReference type="GO" id="GO:0140359">
    <property type="term" value="F:ABC-type transporter activity"/>
    <property type="evidence" value="ECO:0007669"/>
    <property type="project" value="InterPro"/>
</dbReference>
<dbReference type="InterPro" id="IPR003593">
    <property type="entry name" value="AAA+_ATPase"/>
</dbReference>
<evidence type="ECO:0000256" key="2">
    <source>
        <dbReference type="ARBA" id="ARBA00004123"/>
    </source>
</evidence>
<comment type="similarity">
    <text evidence="4">Belongs to the PPP phosphatase family. BSU subfamily.</text>
</comment>
<dbReference type="SUPFAM" id="SSF56300">
    <property type="entry name" value="Metallo-dependent phosphatases"/>
    <property type="match status" value="1"/>
</dbReference>
<keyword evidence="11 20" id="KW-0378">Hydrolase</keyword>
<comment type="caution">
    <text evidence="25">The sequence shown here is derived from an EMBL/GenBank/DDBJ whole genome shotgun (WGS) entry which is preliminary data.</text>
</comment>
<keyword evidence="10" id="KW-0547">Nucleotide-binding</keyword>
<evidence type="ECO:0000256" key="7">
    <source>
        <dbReference type="ARBA" id="ARBA00022692"/>
    </source>
</evidence>
<keyword evidence="5" id="KW-0813">Transport</keyword>
<name>A0A2P6U101_CHLSO</name>
<dbReference type="PANTHER" id="PTHR46422:SF4">
    <property type="entry name" value="SERINE_THREONINE-PROTEIN PHOSPHATASE BSL3"/>
    <property type="match status" value="1"/>
</dbReference>
<evidence type="ECO:0000256" key="9">
    <source>
        <dbReference type="ARBA" id="ARBA00022737"/>
    </source>
</evidence>
<dbReference type="Gene3D" id="2.120.10.80">
    <property type="entry name" value="Kelch-type beta propeller"/>
    <property type="match status" value="2"/>
</dbReference>
<reference evidence="25 26" key="1">
    <citation type="journal article" date="2018" name="Plant J.">
        <title>Genome sequences of Chlorella sorokiniana UTEX 1602 and Micractinium conductrix SAG 241.80: implications to maltose excretion by a green alga.</title>
        <authorList>
            <person name="Arriola M.B."/>
            <person name="Velmurugan N."/>
            <person name="Zhang Y."/>
            <person name="Plunkett M.H."/>
            <person name="Hondzo H."/>
            <person name="Barney B.M."/>
        </authorList>
    </citation>
    <scope>NUCLEOTIDE SEQUENCE [LARGE SCALE GENOMIC DNA]</scope>
    <source>
        <strain evidence="26">UTEX 1602</strain>
    </source>
</reference>
<evidence type="ECO:0000256" key="14">
    <source>
        <dbReference type="ARBA" id="ARBA00022989"/>
    </source>
</evidence>
<dbReference type="PROSITE" id="PS00125">
    <property type="entry name" value="SER_THR_PHOSPHATASE"/>
    <property type="match status" value="1"/>
</dbReference>
<dbReference type="FunFam" id="3.40.50.300:FF:000299">
    <property type="entry name" value="ABC transporter ATP-binding protein/permease"/>
    <property type="match status" value="1"/>
</dbReference>
<dbReference type="InterPro" id="IPR017871">
    <property type="entry name" value="ABC_transporter-like_CS"/>
</dbReference>
<dbReference type="GO" id="GO:0005886">
    <property type="term" value="C:plasma membrane"/>
    <property type="evidence" value="ECO:0007669"/>
    <property type="project" value="UniProtKB-SubCell"/>
</dbReference>
<dbReference type="PANTHER" id="PTHR46422">
    <property type="entry name" value="SERINE/THREONINE-PROTEIN PHOSPHATASE BSL3"/>
    <property type="match status" value="1"/>
</dbReference>
<dbReference type="SUPFAM" id="SSF117281">
    <property type="entry name" value="Kelch motif"/>
    <property type="match status" value="1"/>
</dbReference>
<gene>
    <name evidence="25" type="ORF">C2E21_1614</name>
</gene>
<dbReference type="Pfam" id="PF00664">
    <property type="entry name" value="ABC_membrane"/>
    <property type="match status" value="1"/>
</dbReference>
<feature type="transmembrane region" description="Helical" evidence="22">
    <location>
        <begin position="34"/>
        <end position="53"/>
    </location>
</feature>
<dbReference type="Pfam" id="PF08588">
    <property type="entry name" value="Duc1"/>
    <property type="match status" value="1"/>
</dbReference>
<sequence length="1686" mass="181100">MVAPALGVVVDTISRGTAATPHELAVAVGRLGAVYIISNCSLAVQVALSLALGESLAHRLRCRLFDALLHRDPLFFDSVKTGQMVAWLGQDIEVLQSTVAKLLGARGIRSAFETTGIIIVLFTLSWPLAVALLVSAPLLTPLIAQLGRKIGAASKASQAAANDVSSAANEIVENMRVVKLFAQQQRELTRFHGLLEGAHQLALKVLRLQALLDASSRVRNTLCVLCTLGLGAWMALNNTVSLGTCYSFFVFSFSFAFALGNLTNTVGDVAKAAGAVSRAMRTMQTAMGADSVAEVVAVDAAALPSSNSSPSSSSSLNGSGPEAGGEASTSGRQLQDGQPAAHVYHRQLPIESFRGQIEFRSVKFSHPGWAGWTLDDISFTIPAGKKVALVGPSGGGKSTVASMLMGLYPPAQGEILVDGVPLQELDLQWWRRQLGVVSQEPGLLTGSIADIIKYGQPDAPDSEVEWAARAAQAHDFICELPQGYETVIGAGSGVELSGGQRQRLAIARALLPRPRVLIFDEATSALDVQTEQRVTQALETAGQGVTSLIIAHRLSTVRRADAIVVVAAGRVVEVAPAPKVRAFPIVGANPGPRCGHTLTTIAGPDGDLSSAKLVLFGGATALEGQAKGDAPPSPGPSSAGIRLAGATNDVHIMDVRSGKWEKVTPLGEPPSPRAAHAAAAVGNMVVVQGGIGPAGLASEDLHVLDFTDLDKPRWHRVMVAGAGPSARYAHTLALVANRFLVAVGGNDGKQTLADSWALDTSEKPYQWRKIPESGDDPPPRMYATAAARSDGLLLLTGGRDVSGTPLADAYGLARHRDGRWEWASAPGTMPSPRYQHGAVFVGARLHIFGGAVGGGKMVDEASSVVVLDTAAGQWLTQGQAGHGDDIMRRCRHAMASVGPYIFVHGGLKGSTLLEDVLLADDSSGAELSVCDPRSPAWQQWINSMHGSEAAAAALANAAAEEAAAAAALSMRRVNNTEDLRCLDEDLDENMRLNKLRADGAGPGSPKSVTLAQRRRGEFPPARDIPTPDVRLYHRAVVVAQDLQGQLRGLVRQLSIDQFENESRRVSMGAGASEATSGRNKTPLFERQLSEPGIHKAVLREFLNPRHWAPSANREFAFNYDQICQLCDQAERIFQSEPSVLKLRAPIKIFGDLHGQFGDLMRLFEEYGTPSTAGDITYIDYLFLGDFVDRGAHSLETICLLLALKIEHPRSVHLIRGNHEAADINALFGFRLECLERLGDQQGLKAWQRLNTLFNWLPLAALIEDKVLCMHGGIGRSINSIEQIEELQRPLTMEDGGIVLMDLLWSDPTTNDAVEGVQPSPRGPGLVTFGPDRVMEFCRNNDLQMIVRAHECVMDGFERFAQGHLITLFSATNYCGTANNAGAILVLGRDLVMVPKLIHPLPPSTPRTPGSLGAGDEIEEDPPTPHPGIADTWMAALNEERPPTPPRGRPQTHSLADGMPFEFETPLFSGRACIWMRSLPGVPATDAMFAGRQRRSLVTVQGRFRQPVPVDDLVTGQEFGRLQGLPPAWLLEGVLFKIARALNPSITFGPLSAPSMLMPVVAACNEVHAALPGQEPDPAGPPQEDLRAWDPALALPDGSPLPALRRRAFFCRAANREGRSFPTHLVFTLYFYQHVLDLPTYELRVPLHRFRLPRHLCGQPLQVMMRRRGGEYAYCFHLWHAGLLTTQ</sequence>
<evidence type="ECO:0000256" key="4">
    <source>
        <dbReference type="ARBA" id="ARBA00005671"/>
    </source>
</evidence>
<keyword evidence="16" id="KW-0464">Manganese</keyword>
<proteinExistence type="inferred from homology"/>
<dbReference type="STRING" id="3076.A0A2P6U101"/>
<dbReference type="CDD" id="cd07419">
    <property type="entry name" value="MPP_Bsu1_C"/>
    <property type="match status" value="1"/>
</dbReference>
<dbReference type="SMART" id="SM00156">
    <property type="entry name" value="PP2Ac"/>
    <property type="match status" value="1"/>
</dbReference>
<keyword evidence="15 22" id="KW-0472">Membrane</keyword>
<dbReference type="PRINTS" id="PR00114">
    <property type="entry name" value="STPHPHTASE"/>
</dbReference>
<keyword evidence="6" id="KW-1003">Cell membrane</keyword>
<feature type="region of interest" description="Disordered" evidence="21">
    <location>
        <begin position="304"/>
        <end position="338"/>
    </location>
</feature>
<dbReference type="EMBL" id="LHPG02000003">
    <property type="protein sequence ID" value="PRW59996.1"/>
    <property type="molecule type" value="Genomic_DNA"/>
</dbReference>
<keyword evidence="9" id="KW-0677">Repeat</keyword>
<evidence type="ECO:0000259" key="23">
    <source>
        <dbReference type="PROSITE" id="PS50893"/>
    </source>
</evidence>
<feature type="compositionally biased region" description="Polar residues" evidence="21">
    <location>
        <begin position="327"/>
        <end position="336"/>
    </location>
</feature>
<organism evidence="25 26">
    <name type="scientific">Chlorella sorokiniana</name>
    <name type="common">Freshwater green alga</name>
    <dbReference type="NCBI Taxonomy" id="3076"/>
    <lineage>
        <taxon>Eukaryota</taxon>
        <taxon>Viridiplantae</taxon>
        <taxon>Chlorophyta</taxon>
        <taxon>core chlorophytes</taxon>
        <taxon>Trebouxiophyceae</taxon>
        <taxon>Chlorellales</taxon>
        <taxon>Chlorellaceae</taxon>
        <taxon>Chlorella clade</taxon>
        <taxon>Chlorella</taxon>
    </lineage>
</organism>
<evidence type="ECO:0000256" key="5">
    <source>
        <dbReference type="ARBA" id="ARBA00022448"/>
    </source>
</evidence>
<dbReference type="Gene3D" id="3.40.50.300">
    <property type="entry name" value="P-loop containing nucleotide triphosphate hydrolases"/>
    <property type="match status" value="1"/>
</dbReference>
<comment type="cofactor">
    <cofactor evidence="1">
        <name>Mn(2+)</name>
        <dbReference type="ChEBI" id="CHEBI:29035"/>
    </cofactor>
</comment>
<evidence type="ECO:0000256" key="1">
    <source>
        <dbReference type="ARBA" id="ARBA00001936"/>
    </source>
</evidence>
<evidence type="ECO:0000256" key="8">
    <source>
        <dbReference type="ARBA" id="ARBA00022723"/>
    </source>
</evidence>
<feature type="domain" description="ABC transmembrane type-1" evidence="24">
    <location>
        <begin position="1"/>
        <end position="271"/>
    </location>
</feature>
<evidence type="ECO:0000256" key="15">
    <source>
        <dbReference type="ARBA" id="ARBA00023136"/>
    </source>
</evidence>
<dbReference type="Pfam" id="PF00149">
    <property type="entry name" value="Metallophos"/>
    <property type="match status" value="1"/>
</dbReference>
<comment type="catalytic activity">
    <reaction evidence="19 20">
        <text>O-phospho-L-threonyl-[protein] + H2O = L-threonyl-[protein] + phosphate</text>
        <dbReference type="Rhea" id="RHEA:47004"/>
        <dbReference type="Rhea" id="RHEA-COMP:11060"/>
        <dbReference type="Rhea" id="RHEA-COMP:11605"/>
        <dbReference type="ChEBI" id="CHEBI:15377"/>
        <dbReference type="ChEBI" id="CHEBI:30013"/>
        <dbReference type="ChEBI" id="CHEBI:43474"/>
        <dbReference type="ChEBI" id="CHEBI:61977"/>
        <dbReference type="EC" id="3.1.3.16"/>
    </reaction>
</comment>
<dbReference type="InterPro" id="IPR041758">
    <property type="entry name" value="MPP_BSL_C"/>
</dbReference>
<dbReference type="OrthoDB" id="309851at2759"/>
<dbReference type="PROSITE" id="PS50893">
    <property type="entry name" value="ABC_TRANSPORTER_2"/>
    <property type="match status" value="1"/>
</dbReference>
<accession>A0A2P6U101</accession>
<dbReference type="EC" id="3.1.3.16" evidence="20"/>
<dbReference type="Pfam" id="PF24681">
    <property type="entry name" value="Kelch_KLHDC2_KLHL20_DRC7"/>
    <property type="match status" value="1"/>
</dbReference>
<dbReference type="Proteomes" id="UP000239899">
    <property type="component" value="Unassembled WGS sequence"/>
</dbReference>
<dbReference type="InterPro" id="IPR029052">
    <property type="entry name" value="Metallo-depent_PP-like"/>
</dbReference>
<dbReference type="PROSITE" id="PS00211">
    <property type="entry name" value="ABC_TRANSPORTER_1"/>
    <property type="match status" value="1"/>
</dbReference>
<evidence type="ECO:0000256" key="18">
    <source>
        <dbReference type="ARBA" id="ARBA00047761"/>
    </source>
</evidence>
<evidence type="ECO:0000256" key="20">
    <source>
        <dbReference type="RuleBase" id="RU004273"/>
    </source>
</evidence>
<dbReference type="SMART" id="SM00382">
    <property type="entry name" value="AAA"/>
    <property type="match status" value="1"/>
</dbReference>
<dbReference type="InterPro" id="IPR027417">
    <property type="entry name" value="P-loop_NTPase"/>
</dbReference>
<feature type="region of interest" description="Disordered" evidence="21">
    <location>
        <begin position="1401"/>
        <end position="1425"/>
    </location>
</feature>
<keyword evidence="17" id="KW-0539">Nucleus</keyword>
<evidence type="ECO:0000256" key="11">
    <source>
        <dbReference type="ARBA" id="ARBA00022801"/>
    </source>
</evidence>
<evidence type="ECO:0000256" key="6">
    <source>
        <dbReference type="ARBA" id="ARBA00022475"/>
    </source>
</evidence>
<dbReference type="GO" id="GO:0046872">
    <property type="term" value="F:metal ion binding"/>
    <property type="evidence" value="ECO:0007669"/>
    <property type="project" value="UniProtKB-KW"/>
</dbReference>